<dbReference type="InterPro" id="IPR029068">
    <property type="entry name" value="Glyas_Bleomycin-R_OHBP_Dase"/>
</dbReference>
<evidence type="ECO:0000313" key="2">
    <source>
        <dbReference type="EMBL" id="KIU16872.1"/>
    </source>
</evidence>
<keyword evidence="3" id="KW-1185">Reference proteome</keyword>
<reference evidence="2 3" key="1">
    <citation type="submission" date="2015-01" db="EMBL/GenBank/DDBJ databases">
        <title>Genome sequence of Mycobacterium llatzerense and Mycobacterium immunogenum recovered from brain abscess.</title>
        <authorList>
            <person name="Greninger A.L."/>
            <person name="Langelier C."/>
            <person name="Cunningham G."/>
            <person name="Chiu C.Y."/>
            <person name="Miller S."/>
        </authorList>
    </citation>
    <scope>NUCLEOTIDE SEQUENCE [LARGE SCALE GENOMIC DNA]</scope>
    <source>
        <strain evidence="2 3">CLUC14</strain>
    </source>
</reference>
<organism evidence="2 3">
    <name type="scientific">Mycolicibacterium llatzerense</name>
    <dbReference type="NCBI Taxonomy" id="280871"/>
    <lineage>
        <taxon>Bacteria</taxon>
        <taxon>Bacillati</taxon>
        <taxon>Actinomycetota</taxon>
        <taxon>Actinomycetes</taxon>
        <taxon>Mycobacteriales</taxon>
        <taxon>Mycobacteriaceae</taxon>
        <taxon>Mycolicibacterium</taxon>
    </lineage>
</organism>
<dbReference type="EMBL" id="JXST01000013">
    <property type="protein sequence ID" value="KIU16872.1"/>
    <property type="molecule type" value="Genomic_DNA"/>
</dbReference>
<dbReference type="Gene3D" id="3.10.180.10">
    <property type="entry name" value="2,3-Dihydroxybiphenyl 1,2-Dioxygenase, domain 1"/>
    <property type="match status" value="1"/>
</dbReference>
<evidence type="ECO:0000313" key="3">
    <source>
        <dbReference type="Proteomes" id="UP000032221"/>
    </source>
</evidence>
<dbReference type="PANTHER" id="PTHR36503:SF1">
    <property type="entry name" value="BLR2520 PROTEIN"/>
    <property type="match status" value="1"/>
</dbReference>
<dbReference type="CDD" id="cd07251">
    <property type="entry name" value="VOC_like"/>
    <property type="match status" value="1"/>
</dbReference>
<dbReference type="SUPFAM" id="SSF54593">
    <property type="entry name" value="Glyoxalase/Bleomycin resistance protein/Dihydroxybiphenyl dioxygenase"/>
    <property type="match status" value="1"/>
</dbReference>
<feature type="domain" description="VOC" evidence="1">
    <location>
        <begin position="4"/>
        <end position="128"/>
    </location>
</feature>
<dbReference type="STRING" id="280871.TL10_11235"/>
<sequence>MKQQVHFFTLATVDLDATRQFYTALGWTPTLDVPGEIIFYQTAPGQLLGFFLAEKFNADLAQAADHSQVSGITLAHNVDSQDEVIELAAAMTGAGGTTLKPPQPGQFGGVFHAHIQDPNGVIWEIAHNPGWRINADGTVSLG</sequence>
<evidence type="ECO:0000259" key="1">
    <source>
        <dbReference type="PROSITE" id="PS51819"/>
    </source>
</evidence>
<dbReference type="PROSITE" id="PS51819">
    <property type="entry name" value="VOC"/>
    <property type="match status" value="1"/>
</dbReference>
<dbReference type="InterPro" id="IPR004360">
    <property type="entry name" value="Glyas_Fos-R_dOase_dom"/>
</dbReference>
<dbReference type="PANTHER" id="PTHR36503">
    <property type="entry name" value="BLR2520 PROTEIN"/>
    <property type="match status" value="1"/>
</dbReference>
<comment type="caution">
    <text evidence="2">The sequence shown here is derived from an EMBL/GenBank/DDBJ whole genome shotgun (WGS) entry which is preliminary data.</text>
</comment>
<dbReference type="Pfam" id="PF00903">
    <property type="entry name" value="Glyoxalase"/>
    <property type="match status" value="1"/>
</dbReference>
<dbReference type="AlphaFoldDB" id="A0A0D1LEK1"/>
<dbReference type="Proteomes" id="UP000032221">
    <property type="component" value="Unassembled WGS sequence"/>
</dbReference>
<dbReference type="RefSeq" id="WP_043985713.1">
    <property type="nucleotide sequence ID" value="NZ_JXST01000013.1"/>
</dbReference>
<dbReference type="OrthoDB" id="9798430at2"/>
<protein>
    <submittedName>
        <fullName evidence="2">Glyoxalase</fullName>
    </submittedName>
</protein>
<name>A0A0D1LEK1_9MYCO</name>
<dbReference type="PATRIC" id="fig|280871.6.peg.2328"/>
<dbReference type="InterPro" id="IPR037523">
    <property type="entry name" value="VOC_core"/>
</dbReference>
<accession>A0A0D1LEK1</accession>
<gene>
    <name evidence="2" type="ORF">TL10_11235</name>
</gene>
<proteinExistence type="predicted"/>